<dbReference type="InterPro" id="IPR058163">
    <property type="entry name" value="LysR-type_TF_proteobact-type"/>
</dbReference>
<name>A0AAW8E7U2_VARPD</name>
<feature type="domain" description="HTH lysR-type" evidence="6">
    <location>
        <begin position="8"/>
        <end position="65"/>
    </location>
</feature>
<dbReference type="AlphaFoldDB" id="A0AAW8E7U2"/>
<evidence type="ECO:0000256" key="1">
    <source>
        <dbReference type="ARBA" id="ARBA00009437"/>
    </source>
</evidence>
<dbReference type="InterPro" id="IPR036388">
    <property type="entry name" value="WH-like_DNA-bd_sf"/>
</dbReference>
<dbReference type="Pfam" id="PF03466">
    <property type="entry name" value="LysR_substrate"/>
    <property type="match status" value="1"/>
</dbReference>
<keyword evidence="5" id="KW-0732">Signal</keyword>
<keyword evidence="4" id="KW-0804">Transcription</keyword>
<evidence type="ECO:0000313" key="8">
    <source>
        <dbReference type="Proteomes" id="UP001224845"/>
    </source>
</evidence>
<dbReference type="SUPFAM" id="SSF46785">
    <property type="entry name" value="Winged helix' DNA-binding domain"/>
    <property type="match status" value="1"/>
</dbReference>
<evidence type="ECO:0000256" key="4">
    <source>
        <dbReference type="ARBA" id="ARBA00023163"/>
    </source>
</evidence>
<dbReference type="GO" id="GO:0003700">
    <property type="term" value="F:DNA-binding transcription factor activity"/>
    <property type="evidence" value="ECO:0007669"/>
    <property type="project" value="InterPro"/>
</dbReference>
<keyword evidence="3 7" id="KW-0238">DNA-binding</keyword>
<evidence type="ECO:0000313" key="7">
    <source>
        <dbReference type="EMBL" id="MDP9968915.1"/>
    </source>
</evidence>
<dbReference type="InterPro" id="IPR000847">
    <property type="entry name" value="LysR_HTH_N"/>
</dbReference>
<dbReference type="RefSeq" id="WP_307591540.1">
    <property type="nucleotide sequence ID" value="NZ_JAUSRV010000001.1"/>
</dbReference>
<comment type="similarity">
    <text evidence="1">Belongs to the LysR transcriptional regulatory family.</text>
</comment>
<proteinExistence type="inferred from homology"/>
<feature type="signal peptide" evidence="5">
    <location>
        <begin position="1"/>
        <end position="20"/>
    </location>
</feature>
<protein>
    <submittedName>
        <fullName evidence="7">DNA-binding transcriptional LysR family regulator</fullName>
    </submittedName>
</protein>
<reference evidence="7" key="1">
    <citation type="submission" date="2023-07" db="EMBL/GenBank/DDBJ databases">
        <title>Sorghum-associated microbial communities from plants grown in Nebraska, USA.</title>
        <authorList>
            <person name="Schachtman D."/>
        </authorList>
    </citation>
    <scope>NUCLEOTIDE SEQUENCE</scope>
    <source>
        <strain evidence="7">DS3315</strain>
    </source>
</reference>
<evidence type="ECO:0000256" key="2">
    <source>
        <dbReference type="ARBA" id="ARBA00023015"/>
    </source>
</evidence>
<organism evidence="7 8">
    <name type="scientific">Variovorax paradoxus</name>
    <dbReference type="NCBI Taxonomy" id="34073"/>
    <lineage>
        <taxon>Bacteria</taxon>
        <taxon>Pseudomonadati</taxon>
        <taxon>Pseudomonadota</taxon>
        <taxon>Betaproteobacteria</taxon>
        <taxon>Burkholderiales</taxon>
        <taxon>Comamonadaceae</taxon>
        <taxon>Variovorax</taxon>
    </lineage>
</organism>
<dbReference type="EMBL" id="JAUSRV010000001">
    <property type="protein sequence ID" value="MDP9968915.1"/>
    <property type="molecule type" value="Genomic_DNA"/>
</dbReference>
<dbReference type="Proteomes" id="UP001224845">
    <property type="component" value="Unassembled WGS sequence"/>
</dbReference>
<dbReference type="PROSITE" id="PS50931">
    <property type="entry name" value="HTH_LYSR"/>
    <property type="match status" value="1"/>
</dbReference>
<dbReference type="GO" id="GO:0006351">
    <property type="term" value="P:DNA-templated transcription"/>
    <property type="evidence" value="ECO:0007669"/>
    <property type="project" value="TreeGrafter"/>
</dbReference>
<dbReference type="Pfam" id="PF00126">
    <property type="entry name" value="HTH_1"/>
    <property type="match status" value="1"/>
</dbReference>
<accession>A0AAW8E7U2</accession>
<keyword evidence="2" id="KW-0805">Transcription regulation</keyword>
<dbReference type="GO" id="GO:0043565">
    <property type="term" value="F:sequence-specific DNA binding"/>
    <property type="evidence" value="ECO:0007669"/>
    <property type="project" value="TreeGrafter"/>
</dbReference>
<dbReference type="Gene3D" id="3.40.190.10">
    <property type="entry name" value="Periplasmic binding protein-like II"/>
    <property type="match status" value="2"/>
</dbReference>
<dbReference type="Gene3D" id="1.10.10.10">
    <property type="entry name" value="Winged helix-like DNA-binding domain superfamily/Winged helix DNA-binding domain"/>
    <property type="match status" value="1"/>
</dbReference>
<evidence type="ECO:0000256" key="3">
    <source>
        <dbReference type="ARBA" id="ARBA00023125"/>
    </source>
</evidence>
<evidence type="ECO:0000256" key="5">
    <source>
        <dbReference type="SAM" id="SignalP"/>
    </source>
</evidence>
<dbReference type="PRINTS" id="PR00039">
    <property type="entry name" value="HTHLYSR"/>
</dbReference>
<dbReference type="SUPFAM" id="SSF53850">
    <property type="entry name" value="Periplasmic binding protein-like II"/>
    <property type="match status" value="1"/>
</dbReference>
<dbReference type="PANTHER" id="PTHR30537:SF26">
    <property type="entry name" value="GLYCINE CLEAVAGE SYSTEM TRANSCRIPTIONAL ACTIVATOR"/>
    <property type="match status" value="1"/>
</dbReference>
<dbReference type="InterPro" id="IPR036390">
    <property type="entry name" value="WH_DNA-bd_sf"/>
</dbReference>
<dbReference type="InterPro" id="IPR005119">
    <property type="entry name" value="LysR_subst-bd"/>
</dbReference>
<feature type="chain" id="PRO_5043712349" evidence="5">
    <location>
        <begin position="21"/>
        <end position="308"/>
    </location>
</feature>
<sequence length="308" mass="33548">MNPRLLLPTMSLLVAFEAAARHLSFTRAAAELSLTQSAVSRQVQALETLLGVQLMRREGRHIFLTDLGAVYQRELHVALNRIQNASLQVIAYRSGVGSFHLAALPTFAAKWLMPRIGEFYAEHPGTLIHVHSRIGQFDLQQAGMDAVISVGDGAWPGLVAHHLADEVLLPVISPALAGKHQVKSAADLAPLLLLQVATRAHVWRQWFVAQGLSPHAMRVGPHFEFTSHLIQAVAAGIGVGLVPSLLVQDELRSGVLQLALDIPLVTGLGYFLFVPPEKLKLAPIAAFKNWLLEINTHSMKSPPLKPLL</sequence>
<gene>
    <name evidence="7" type="ORF">J2W39_000138</name>
</gene>
<comment type="caution">
    <text evidence="7">The sequence shown here is derived from an EMBL/GenBank/DDBJ whole genome shotgun (WGS) entry which is preliminary data.</text>
</comment>
<dbReference type="PANTHER" id="PTHR30537">
    <property type="entry name" value="HTH-TYPE TRANSCRIPTIONAL REGULATOR"/>
    <property type="match status" value="1"/>
</dbReference>
<evidence type="ECO:0000259" key="6">
    <source>
        <dbReference type="PROSITE" id="PS50931"/>
    </source>
</evidence>